<sequence>ATTAPATTTLATTPEICVKTNGMGAPQKINAEEIEIDDSPVNGEGQNLIPGSDSPYTANPTSGTVTIDIPFAQDTDIEIVKIALADTFNVKNIIDVVVYTTDGEPKTVTDIESALEVTSEGDFKDFTLEFLEIGSFVSITLEVENSGIYMIGSLDVVACFKSVETTPTIPPTTPETTTSVTTTVEYTTGSTVVTTQGTTTTTVEQCTDTIGMDDSEKIDEKNTKITNDKN</sequence>
<keyword evidence="2" id="KW-1185">Reference proteome</keyword>
<dbReference type="Proteomes" id="UP000749559">
    <property type="component" value="Unassembled WGS sequence"/>
</dbReference>
<reference evidence="1" key="1">
    <citation type="submission" date="2022-03" db="EMBL/GenBank/DDBJ databases">
        <authorList>
            <person name="Martin C."/>
        </authorList>
    </citation>
    <scope>NUCLEOTIDE SEQUENCE</scope>
</reference>
<accession>A0A8J1UZJ0</accession>
<proteinExistence type="predicted"/>
<evidence type="ECO:0000313" key="2">
    <source>
        <dbReference type="Proteomes" id="UP000749559"/>
    </source>
</evidence>
<feature type="non-terminal residue" evidence="1">
    <location>
        <position position="1"/>
    </location>
</feature>
<comment type="caution">
    <text evidence="1">The sequence shown here is derived from an EMBL/GenBank/DDBJ whole genome shotgun (WGS) entry which is preliminary data.</text>
</comment>
<evidence type="ECO:0000313" key="1">
    <source>
        <dbReference type="EMBL" id="CAH1790408.1"/>
    </source>
</evidence>
<protein>
    <submittedName>
        <fullName evidence="1">Uncharacterized protein</fullName>
    </submittedName>
</protein>
<dbReference type="AlphaFoldDB" id="A0A8J1UZJ0"/>
<gene>
    <name evidence="1" type="ORF">OFUS_LOCUS15619</name>
</gene>
<dbReference type="EMBL" id="CAIIXF020000007">
    <property type="protein sequence ID" value="CAH1790408.1"/>
    <property type="molecule type" value="Genomic_DNA"/>
</dbReference>
<name>A0A8J1UZJ0_OWEFU</name>
<organism evidence="1 2">
    <name type="scientific">Owenia fusiformis</name>
    <name type="common">Polychaete worm</name>
    <dbReference type="NCBI Taxonomy" id="6347"/>
    <lineage>
        <taxon>Eukaryota</taxon>
        <taxon>Metazoa</taxon>
        <taxon>Spiralia</taxon>
        <taxon>Lophotrochozoa</taxon>
        <taxon>Annelida</taxon>
        <taxon>Polychaeta</taxon>
        <taxon>Sedentaria</taxon>
        <taxon>Canalipalpata</taxon>
        <taxon>Sabellida</taxon>
        <taxon>Oweniida</taxon>
        <taxon>Oweniidae</taxon>
        <taxon>Owenia</taxon>
    </lineage>
</organism>
<feature type="non-terminal residue" evidence="1">
    <location>
        <position position="230"/>
    </location>
</feature>